<evidence type="ECO:0000313" key="1">
    <source>
        <dbReference type="EMBL" id="GKV36340.1"/>
    </source>
</evidence>
<organism evidence="1 2">
    <name type="scientific">Rubroshorea leprosula</name>
    <dbReference type="NCBI Taxonomy" id="152421"/>
    <lineage>
        <taxon>Eukaryota</taxon>
        <taxon>Viridiplantae</taxon>
        <taxon>Streptophyta</taxon>
        <taxon>Embryophyta</taxon>
        <taxon>Tracheophyta</taxon>
        <taxon>Spermatophyta</taxon>
        <taxon>Magnoliopsida</taxon>
        <taxon>eudicotyledons</taxon>
        <taxon>Gunneridae</taxon>
        <taxon>Pentapetalae</taxon>
        <taxon>rosids</taxon>
        <taxon>malvids</taxon>
        <taxon>Malvales</taxon>
        <taxon>Dipterocarpaceae</taxon>
        <taxon>Rubroshorea</taxon>
    </lineage>
</organism>
<evidence type="ECO:0000313" key="2">
    <source>
        <dbReference type="Proteomes" id="UP001054252"/>
    </source>
</evidence>
<reference evidence="1 2" key="1">
    <citation type="journal article" date="2021" name="Commun. Biol.">
        <title>The genome of Shorea leprosula (Dipterocarpaceae) highlights the ecological relevance of drought in aseasonal tropical rainforests.</title>
        <authorList>
            <person name="Ng K.K.S."/>
            <person name="Kobayashi M.J."/>
            <person name="Fawcett J.A."/>
            <person name="Hatakeyama M."/>
            <person name="Paape T."/>
            <person name="Ng C.H."/>
            <person name="Ang C.C."/>
            <person name="Tnah L.H."/>
            <person name="Lee C.T."/>
            <person name="Nishiyama T."/>
            <person name="Sese J."/>
            <person name="O'Brien M.J."/>
            <person name="Copetti D."/>
            <person name="Mohd Noor M.I."/>
            <person name="Ong R.C."/>
            <person name="Putra M."/>
            <person name="Sireger I.Z."/>
            <person name="Indrioko S."/>
            <person name="Kosugi Y."/>
            <person name="Izuno A."/>
            <person name="Isagi Y."/>
            <person name="Lee S.L."/>
            <person name="Shimizu K.K."/>
        </authorList>
    </citation>
    <scope>NUCLEOTIDE SEQUENCE [LARGE SCALE GENOMIC DNA]</scope>
    <source>
        <strain evidence="1">214</strain>
    </source>
</reference>
<dbReference type="AlphaFoldDB" id="A0AAV5LG99"/>
<proteinExistence type="predicted"/>
<dbReference type="EMBL" id="BPVZ01000116">
    <property type="protein sequence ID" value="GKV36340.1"/>
    <property type="molecule type" value="Genomic_DNA"/>
</dbReference>
<dbReference type="Proteomes" id="UP001054252">
    <property type="component" value="Unassembled WGS sequence"/>
</dbReference>
<accession>A0AAV5LG99</accession>
<comment type="caution">
    <text evidence="1">The sequence shown here is derived from an EMBL/GenBank/DDBJ whole genome shotgun (WGS) entry which is preliminary data.</text>
</comment>
<name>A0AAV5LG99_9ROSI</name>
<gene>
    <name evidence="1" type="ORF">SLEP1_g44481</name>
</gene>
<keyword evidence="2" id="KW-1185">Reference proteome</keyword>
<sequence>MVYGGSRFKLYLQTPILSLTPLVFYCFCKTGFGSIPALQTLDEPESVFSDSFQSSCDPLMGMASQSSFLLILNSILF</sequence>
<protein>
    <submittedName>
        <fullName evidence="1">Uncharacterized protein</fullName>
    </submittedName>
</protein>